<comment type="caution">
    <text evidence="2">The sequence shown here is derived from an EMBL/GenBank/DDBJ whole genome shotgun (WGS) entry which is preliminary data.</text>
</comment>
<evidence type="ECO:0000313" key="2">
    <source>
        <dbReference type="EMBL" id="KAH3825481.1"/>
    </source>
</evidence>
<dbReference type="AlphaFoldDB" id="A0A9D4GXI1"/>
<evidence type="ECO:0000259" key="1">
    <source>
        <dbReference type="PROSITE" id="PS50948"/>
    </source>
</evidence>
<dbReference type="SUPFAM" id="SSF49785">
    <property type="entry name" value="Galactose-binding domain-like"/>
    <property type="match status" value="1"/>
</dbReference>
<dbReference type="Gene3D" id="2.60.120.260">
    <property type="entry name" value="Galactose-binding domain-like"/>
    <property type="match status" value="1"/>
</dbReference>
<accession>A0A9D4GXI1</accession>
<dbReference type="InterPro" id="IPR003609">
    <property type="entry name" value="Pan_app"/>
</dbReference>
<name>A0A9D4GXI1_DREPO</name>
<dbReference type="PROSITE" id="PS50948">
    <property type="entry name" value="PAN"/>
    <property type="match status" value="1"/>
</dbReference>
<sequence>MALHKPAIQTDTSGEASAILAVDGSASTCSQTATFASEWILDLLDYYVVQEVTILPGIEDKSQWESSVAAFSSETIGGNRRDSIAWARHFRSPNIQRLYQVEKMLIVSTNETSKWSLMDKSVLRHVKIQKHPKLAPMKICEVNVRGNQQPRLPPFRVVTGIRMSSQRMATVTRVTSKIMCAQECLHQVAPPCRTAQYD</sequence>
<dbReference type="Proteomes" id="UP000828390">
    <property type="component" value="Unassembled WGS sequence"/>
</dbReference>
<feature type="domain" description="Apple" evidence="1">
    <location>
        <begin position="140"/>
        <end position="198"/>
    </location>
</feature>
<organism evidence="2 3">
    <name type="scientific">Dreissena polymorpha</name>
    <name type="common">Zebra mussel</name>
    <name type="synonym">Mytilus polymorpha</name>
    <dbReference type="NCBI Taxonomy" id="45954"/>
    <lineage>
        <taxon>Eukaryota</taxon>
        <taxon>Metazoa</taxon>
        <taxon>Spiralia</taxon>
        <taxon>Lophotrochozoa</taxon>
        <taxon>Mollusca</taxon>
        <taxon>Bivalvia</taxon>
        <taxon>Autobranchia</taxon>
        <taxon>Heteroconchia</taxon>
        <taxon>Euheterodonta</taxon>
        <taxon>Imparidentia</taxon>
        <taxon>Neoheterodontei</taxon>
        <taxon>Myida</taxon>
        <taxon>Dreissenoidea</taxon>
        <taxon>Dreissenidae</taxon>
        <taxon>Dreissena</taxon>
    </lineage>
</organism>
<dbReference type="EMBL" id="JAIWYP010000005">
    <property type="protein sequence ID" value="KAH3825481.1"/>
    <property type="molecule type" value="Genomic_DNA"/>
</dbReference>
<reference evidence="2" key="1">
    <citation type="journal article" date="2019" name="bioRxiv">
        <title>The Genome of the Zebra Mussel, Dreissena polymorpha: A Resource for Invasive Species Research.</title>
        <authorList>
            <person name="McCartney M.A."/>
            <person name="Auch B."/>
            <person name="Kono T."/>
            <person name="Mallez S."/>
            <person name="Zhang Y."/>
            <person name="Obille A."/>
            <person name="Becker A."/>
            <person name="Abrahante J.E."/>
            <person name="Garbe J."/>
            <person name="Badalamenti J.P."/>
            <person name="Herman A."/>
            <person name="Mangelson H."/>
            <person name="Liachko I."/>
            <person name="Sullivan S."/>
            <person name="Sone E.D."/>
            <person name="Koren S."/>
            <person name="Silverstein K.A.T."/>
            <person name="Beckman K.B."/>
            <person name="Gohl D.M."/>
        </authorList>
    </citation>
    <scope>NUCLEOTIDE SEQUENCE</scope>
    <source>
        <strain evidence="2">Duluth1</strain>
        <tissue evidence="2">Whole animal</tissue>
    </source>
</reference>
<dbReference type="InterPro" id="IPR008979">
    <property type="entry name" value="Galactose-bd-like_sf"/>
</dbReference>
<reference evidence="2" key="2">
    <citation type="submission" date="2020-11" db="EMBL/GenBank/DDBJ databases">
        <authorList>
            <person name="McCartney M.A."/>
            <person name="Auch B."/>
            <person name="Kono T."/>
            <person name="Mallez S."/>
            <person name="Becker A."/>
            <person name="Gohl D.M."/>
            <person name="Silverstein K.A.T."/>
            <person name="Koren S."/>
            <person name="Bechman K.B."/>
            <person name="Herman A."/>
            <person name="Abrahante J.E."/>
            <person name="Garbe J."/>
        </authorList>
    </citation>
    <scope>NUCLEOTIDE SEQUENCE</scope>
    <source>
        <strain evidence="2">Duluth1</strain>
        <tissue evidence="2">Whole animal</tissue>
    </source>
</reference>
<proteinExistence type="predicted"/>
<gene>
    <name evidence="2" type="ORF">DPMN_127358</name>
</gene>
<evidence type="ECO:0000313" key="3">
    <source>
        <dbReference type="Proteomes" id="UP000828390"/>
    </source>
</evidence>
<protein>
    <recommendedName>
        <fullName evidence="1">Apple domain-containing protein</fullName>
    </recommendedName>
</protein>
<keyword evidence="3" id="KW-1185">Reference proteome</keyword>